<feature type="domain" description="GGDEF" evidence="3">
    <location>
        <begin position="421"/>
        <end position="553"/>
    </location>
</feature>
<feature type="domain" description="PAC" evidence="1">
    <location>
        <begin position="337"/>
        <end position="389"/>
    </location>
</feature>
<dbReference type="PROSITE" id="PS50113">
    <property type="entry name" value="PAC"/>
    <property type="match status" value="2"/>
</dbReference>
<evidence type="ECO:0000313" key="4">
    <source>
        <dbReference type="EMBL" id="OWW20604.1"/>
    </source>
</evidence>
<dbReference type="CDD" id="cd01949">
    <property type="entry name" value="GGDEF"/>
    <property type="match status" value="1"/>
</dbReference>
<dbReference type="InterPro" id="IPR035965">
    <property type="entry name" value="PAS-like_dom_sf"/>
</dbReference>
<protein>
    <recommendedName>
        <fullName evidence="6">Diguanylate cyclase</fullName>
    </recommendedName>
</protein>
<dbReference type="Gene3D" id="3.30.450.20">
    <property type="entry name" value="PAS domain"/>
    <property type="match status" value="3"/>
</dbReference>
<dbReference type="SMART" id="SM00091">
    <property type="entry name" value="PAS"/>
    <property type="match status" value="3"/>
</dbReference>
<organism evidence="4 5">
    <name type="scientific">Noviherbaspirillum denitrificans</name>
    <dbReference type="NCBI Taxonomy" id="1968433"/>
    <lineage>
        <taxon>Bacteria</taxon>
        <taxon>Pseudomonadati</taxon>
        <taxon>Pseudomonadota</taxon>
        <taxon>Betaproteobacteria</taxon>
        <taxon>Burkholderiales</taxon>
        <taxon>Oxalobacteraceae</taxon>
        <taxon>Noviherbaspirillum</taxon>
    </lineage>
</organism>
<dbReference type="SMART" id="SM00086">
    <property type="entry name" value="PAC"/>
    <property type="match status" value="2"/>
</dbReference>
<dbReference type="RefSeq" id="WP_088707475.1">
    <property type="nucleotide sequence ID" value="NZ_LSTO01000001.1"/>
</dbReference>
<evidence type="ECO:0000259" key="2">
    <source>
        <dbReference type="PROSITE" id="PS50883"/>
    </source>
</evidence>
<reference evidence="4 5" key="1">
    <citation type="submission" date="2016-02" db="EMBL/GenBank/DDBJ databases">
        <authorList>
            <person name="Wen L."/>
            <person name="He K."/>
            <person name="Yang H."/>
        </authorList>
    </citation>
    <scope>NUCLEOTIDE SEQUENCE [LARGE SCALE GENOMIC DNA]</scope>
    <source>
        <strain evidence="4 5">TSA40</strain>
    </source>
</reference>
<proteinExistence type="predicted"/>
<dbReference type="Pfam" id="PF13426">
    <property type="entry name" value="PAS_9"/>
    <property type="match status" value="1"/>
</dbReference>
<gene>
    <name evidence="4" type="ORF">AYR66_15025</name>
</gene>
<dbReference type="EMBL" id="LSTO01000001">
    <property type="protein sequence ID" value="OWW20604.1"/>
    <property type="molecule type" value="Genomic_DNA"/>
</dbReference>
<dbReference type="Gene3D" id="3.20.20.450">
    <property type="entry name" value="EAL domain"/>
    <property type="match status" value="1"/>
</dbReference>
<dbReference type="Pfam" id="PF08447">
    <property type="entry name" value="PAS_3"/>
    <property type="match status" value="2"/>
</dbReference>
<dbReference type="SMART" id="SM00052">
    <property type="entry name" value="EAL"/>
    <property type="match status" value="1"/>
</dbReference>
<dbReference type="InterPro" id="IPR013655">
    <property type="entry name" value="PAS_fold_3"/>
</dbReference>
<dbReference type="PANTHER" id="PTHR44757:SF2">
    <property type="entry name" value="BIOFILM ARCHITECTURE MAINTENANCE PROTEIN MBAA"/>
    <property type="match status" value="1"/>
</dbReference>
<dbReference type="AlphaFoldDB" id="A0A254TDB5"/>
<dbReference type="Pfam" id="PF00990">
    <property type="entry name" value="GGDEF"/>
    <property type="match status" value="1"/>
</dbReference>
<dbReference type="Gene3D" id="3.30.70.270">
    <property type="match status" value="1"/>
</dbReference>
<feature type="domain" description="PAC" evidence="1">
    <location>
        <begin position="208"/>
        <end position="260"/>
    </location>
</feature>
<dbReference type="InterPro" id="IPR001610">
    <property type="entry name" value="PAC"/>
</dbReference>
<keyword evidence="5" id="KW-1185">Reference proteome</keyword>
<dbReference type="Proteomes" id="UP000197535">
    <property type="component" value="Unassembled WGS sequence"/>
</dbReference>
<dbReference type="InterPro" id="IPR029787">
    <property type="entry name" value="Nucleotide_cyclase"/>
</dbReference>
<comment type="caution">
    <text evidence="4">The sequence shown here is derived from an EMBL/GenBank/DDBJ whole genome shotgun (WGS) entry which is preliminary data.</text>
</comment>
<dbReference type="PROSITE" id="PS50887">
    <property type="entry name" value="GGDEF"/>
    <property type="match status" value="1"/>
</dbReference>
<dbReference type="SMART" id="SM00267">
    <property type="entry name" value="GGDEF"/>
    <property type="match status" value="1"/>
</dbReference>
<dbReference type="Gene3D" id="2.10.70.100">
    <property type="match status" value="2"/>
</dbReference>
<evidence type="ECO:0008006" key="6">
    <source>
        <dbReference type="Google" id="ProtNLM"/>
    </source>
</evidence>
<evidence type="ECO:0000313" key="5">
    <source>
        <dbReference type="Proteomes" id="UP000197535"/>
    </source>
</evidence>
<dbReference type="Pfam" id="PF00563">
    <property type="entry name" value="EAL"/>
    <property type="match status" value="1"/>
</dbReference>
<dbReference type="InterPro" id="IPR000014">
    <property type="entry name" value="PAS"/>
</dbReference>
<dbReference type="InterPro" id="IPR052155">
    <property type="entry name" value="Biofilm_reg_signaling"/>
</dbReference>
<dbReference type="NCBIfam" id="TIGR00229">
    <property type="entry name" value="sensory_box"/>
    <property type="match status" value="2"/>
</dbReference>
<dbReference type="InterPro" id="IPR000700">
    <property type="entry name" value="PAS-assoc_C"/>
</dbReference>
<dbReference type="CDD" id="cd00130">
    <property type="entry name" value="PAS"/>
    <property type="match status" value="2"/>
</dbReference>
<dbReference type="SUPFAM" id="SSF55785">
    <property type="entry name" value="PYP-like sensor domain (PAS domain)"/>
    <property type="match status" value="3"/>
</dbReference>
<dbReference type="InterPro" id="IPR043128">
    <property type="entry name" value="Rev_trsase/Diguanyl_cyclase"/>
</dbReference>
<dbReference type="PANTHER" id="PTHR44757">
    <property type="entry name" value="DIGUANYLATE CYCLASE DGCP"/>
    <property type="match status" value="1"/>
</dbReference>
<dbReference type="CDD" id="cd01948">
    <property type="entry name" value="EAL"/>
    <property type="match status" value="1"/>
</dbReference>
<dbReference type="SUPFAM" id="SSF55073">
    <property type="entry name" value="Nucleotide cyclase"/>
    <property type="match status" value="1"/>
</dbReference>
<dbReference type="PROSITE" id="PS50883">
    <property type="entry name" value="EAL"/>
    <property type="match status" value="1"/>
</dbReference>
<dbReference type="NCBIfam" id="TIGR00254">
    <property type="entry name" value="GGDEF"/>
    <property type="match status" value="1"/>
</dbReference>
<dbReference type="OrthoDB" id="9813903at2"/>
<accession>A0A254TDB5</accession>
<evidence type="ECO:0000259" key="1">
    <source>
        <dbReference type="PROSITE" id="PS50113"/>
    </source>
</evidence>
<sequence length="832" mass="93245">MDMPIPDNDRWYQVLFEESPSPMLLFDSASYAVLSANRSACRLYGYAASDWQALKITDIHATPHAKRCISHLISSNEPAVAADVVLDHLRKDKTVLKVSISCQRVAGHDGKVALLTVHDVTKRVELEALQACTEQDLNRVQHIARMGSWVKDFTTRQDRWSDQTYRNLGLAPRSVAPSYRAFLQRVHPDDRAQTDLAIRRARATRQPFSCTHRVVWPDGSMRYMESKGVMIFDGEGKPAQAMGTILDVTERCEMECELLRTQKDFVRAQDIAHVGTWAWDPIADRYDSLSDETYRVFGFLSGERPEAAVLRSRIHPEDSERVRRAREYSLVNPSIPYEVEFRIMNPVLGERIVHSMAEVQTDANGRAVRMVGFVQDITERKRAAQQIQALAYFDKATGLPNRTCLEQRIDELMRLAGMPDGRAALVVVYLSRFRDLAYTLGYGNADLLLEKAGRRVRETCPANAFAARISDAEFAVLLADTDVEAATCTASVLVAALQRPFEVAGISYELGARAGISLAPKHGKDSLSLTRKADVALYHAKRAGLAYAVYEEQNDPYQPQRLELVGAFRRAVNFGELRLFCQPKVDIRQEKVVGVEALVRWEHPSFGLVPPDQFVPLIEPTDLIHLLTEFMLKSSIQQGAEWQRAGYNIPLAVNLSPRNLSEPNLFINLKRMLADAEAPARLLGLELTESSLIRDPASSIAELRRLSEMGFRLFIDDFGTGYSSLSYLMSLPVHVIKIDHSFTMRMLESRQAATIVRSTIDLAHDLGMQVVAEGTASRPIWDQLRDLGCDEAQGSFISPPMPAAEFIPWLKRSGFDYADSRPGSPSVVAARH</sequence>
<evidence type="ECO:0000259" key="3">
    <source>
        <dbReference type="PROSITE" id="PS50887"/>
    </source>
</evidence>
<dbReference type="InterPro" id="IPR001633">
    <property type="entry name" value="EAL_dom"/>
</dbReference>
<feature type="domain" description="EAL" evidence="2">
    <location>
        <begin position="561"/>
        <end position="814"/>
    </location>
</feature>
<dbReference type="SUPFAM" id="SSF141868">
    <property type="entry name" value="EAL domain-like"/>
    <property type="match status" value="1"/>
</dbReference>
<dbReference type="InterPro" id="IPR000160">
    <property type="entry name" value="GGDEF_dom"/>
</dbReference>
<dbReference type="InterPro" id="IPR035919">
    <property type="entry name" value="EAL_sf"/>
</dbReference>
<name>A0A254TDB5_9BURK</name>